<protein>
    <recommendedName>
        <fullName evidence="3">YokE-like PH domain-containing protein</fullName>
    </recommendedName>
</protein>
<gene>
    <name evidence="1" type="ORF">GCM10011487_00200</name>
</gene>
<comment type="caution">
    <text evidence="1">The sequence shown here is derived from an EMBL/GenBank/DDBJ whole genome shotgun (WGS) entry which is preliminary data.</text>
</comment>
<dbReference type="EMBL" id="BLJN01000001">
    <property type="protein sequence ID" value="GFE78020.1"/>
    <property type="molecule type" value="Genomic_DNA"/>
</dbReference>
<dbReference type="Proteomes" id="UP000445000">
    <property type="component" value="Unassembled WGS sequence"/>
</dbReference>
<organism evidence="1 2">
    <name type="scientific">Steroidobacter agaridevorans</name>
    <dbReference type="NCBI Taxonomy" id="2695856"/>
    <lineage>
        <taxon>Bacteria</taxon>
        <taxon>Pseudomonadati</taxon>
        <taxon>Pseudomonadota</taxon>
        <taxon>Gammaproteobacteria</taxon>
        <taxon>Steroidobacterales</taxon>
        <taxon>Steroidobacteraceae</taxon>
        <taxon>Steroidobacter</taxon>
    </lineage>
</organism>
<evidence type="ECO:0000313" key="2">
    <source>
        <dbReference type="Proteomes" id="UP000445000"/>
    </source>
</evidence>
<accession>A0A829Y472</accession>
<name>A0A829Y472_9GAMM</name>
<sequence length="144" mass="16683">MSDWPHSVIQAAVLQYIRSHLKQSDWSFTQLGVVHDALARVIQLNPGELCVVSCFIDGQRWYVMTTTRVFGIYRGTRFEFSPLHVRKCIWGDFKQEGRVQIEVAEVQLIGGDKVTLAYEAGFASIAPIYYERFWHTRYPTLPRD</sequence>
<reference evidence="2" key="1">
    <citation type="submission" date="2020-01" db="EMBL/GenBank/DDBJ databases">
        <title>'Steroidobacter agaridevorans' sp. nov., agar-degrading bacteria isolated from rhizosphere soils.</title>
        <authorList>
            <person name="Ikenaga M."/>
            <person name="Kataoka M."/>
            <person name="Murouchi A."/>
            <person name="Katsuragi S."/>
            <person name="Sakai M."/>
        </authorList>
    </citation>
    <scope>NUCLEOTIDE SEQUENCE [LARGE SCALE GENOMIC DNA]</scope>
    <source>
        <strain evidence="2">YU21-B</strain>
    </source>
</reference>
<evidence type="ECO:0008006" key="3">
    <source>
        <dbReference type="Google" id="ProtNLM"/>
    </source>
</evidence>
<keyword evidence="2" id="KW-1185">Reference proteome</keyword>
<dbReference type="RefSeq" id="WP_161809962.1">
    <property type="nucleotide sequence ID" value="NZ_BLJN01000001.1"/>
</dbReference>
<dbReference type="AlphaFoldDB" id="A0A829Y472"/>
<proteinExistence type="predicted"/>
<evidence type="ECO:0000313" key="1">
    <source>
        <dbReference type="EMBL" id="GFE78020.1"/>
    </source>
</evidence>